<dbReference type="InterPro" id="IPR018819">
    <property type="entry name" value="Nur1/Mug154"/>
</dbReference>
<dbReference type="Pfam" id="PF10332">
    <property type="entry name" value="DUF2418"/>
    <property type="match status" value="1"/>
</dbReference>
<dbReference type="OrthoDB" id="3363151at2759"/>
<name>A0A6A5ZZB3_9PLEO</name>
<proteinExistence type="predicted"/>
<dbReference type="AlphaFoldDB" id="A0A6A5ZZB3"/>
<dbReference type="EMBL" id="ML977517">
    <property type="protein sequence ID" value="KAF2124909.1"/>
    <property type="molecule type" value="Genomic_DNA"/>
</dbReference>
<feature type="transmembrane region" description="Helical" evidence="6">
    <location>
        <begin position="58"/>
        <end position="82"/>
    </location>
</feature>
<evidence type="ECO:0000256" key="1">
    <source>
        <dbReference type="ARBA" id="ARBA00004127"/>
    </source>
</evidence>
<sequence length="1135" mass="124899">MRVGEDLNSGDWEEFAQSYALYIGFAMNMAFIIAQANNESSTQYDGDGVFREASGPGWMKWMMNSLVTVLAGACFMNAWLAYGKKRHYRLFEQPIERTPATPSAQRVRVDSSPAGASPMSYFRSVVARNSAPARAHPDATRDVWEIAVWDPNPLALELFCLFSPLHVMLYYFNLPVAPLDPRPSVRVTTTIIIGALLSLQLWWLRSAFTQQIKDNAIISRQVLHEYDSKFVHPALQKQGRDVGIQTISRTGNGNSSVGVKGSSRDLASEVVTYTPTTIIKRAFRTNPNSNYASQYDPDGLRSTQHTPSVRRSGRYTSTSTATNADPDDDFSSPIRPAVTPNPFRTAPSIPRTGDGGSLGVYTHAASPLRKQANMRYRDDDTSRGRDTLTGFADRITPALGDRRHTSPSKREGSPLKRMSMPVGGLLVFCALLEMDPLTITSTCIGLIATTAQASIAVTAFVKDVRDARRDLDGVSRELLSLSSVLTYLRDDTEDEKARTLPDALNSQIIGILANVKVTVLEIEGCLLKCERSKMGKGGYWTLGGAKGEINKLRSSLESHTTALDLALQLVNTTIVREVKKDTTNILEDTAAIKDDTAKIREELELLRARLTAAEAVASTSAPVLQLAAAASAGGSTLVASEDHSAQTSNIMLQRYLDNLTSYADSVCDPNDRDHWDTPLSSSPVSPIREDIFVKDKEHVSAQSTLPRNSATASSSVPESGFRTIRQEPLFNNKSFNSPEERRQPQPRRDAVWPDGATKLQKKLAGFRLTSYKSLGQFLPQSGRAKDKTLVIAPKAKLPDYAALSEMEAAVLVALQRKDINGDALDVGDCVVVYNDRGVSVELMSYKTCSVQPPLIEEYTMGDDGSCGSGYLDYAFDRFIRTIVGEEQWAGLRPRGKARMMAEFRTVIKPCFSGDDTKYFIDLQGVADDPTEGIDDETILLKPMALKTIFDHVVGPIMRLVEVQIDDVQENGGKLTRKGNIACQRRVKPISLPNLACLSIEDALQYVAVPLSRALSSLGTRRTSAPAKIVVDQIAQYSYRLCYPKQSKDYTAQDGRRGKRGQLSAANRTGWLIEKGDIVEERKALHKDLCRSLQVSLLTAGTNQSTRILYYSANNGLLSRGSNIDEEPYKVEFGIK</sequence>
<gene>
    <name evidence="8" type="ORF">P153DRAFT_360558</name>
</gene>
<feature type="region of interest" description="Disordered" evidence="5">
    <location>
        <begin position="285"/>
        <end position="364"/>
    </location>
</feature>
<feature type="region of interest" description="Disordered" evidence="5">
    <location>
        <begin position="369"/>
        <end position="388"/>
    </location>
</feature>
<dbReference type="Pfam" id="PF17111">
    <property type="entry name" value="PigL_N"/>
    <property type="match status" value="1"/>
</dbReference>
<reference evidence="8" key="1">
    <citation type="journal article" date="2020" name="Stud. Mycol.">
        <title>101 Dothideomycetes genomes: a test case for predicting lifestyles and emergence of pathogens.</title>
        <authorList>
            <person name="Haridas S."/>
            <person name="Albert R."/>
            <person name="Binder M."/>
            <person name="Bloem J."/>
            <person name="Labutti K."/>
            <person name="Salamov A."/>
            <person name="Andreopoulos B."/>
            <person name="Baker S."/>
            <person name="Barry K."/>
            <person name="Bills G."/>
            <person name="Bluhm B."/>
            <person name="Cannon C."/>
            <person name="Castanera R."/>
            <person name="Culley D."/>
            <person name="Daum C."/>
            <person name="Ezra D."/>
            <person name="Gonzalez J."/>
            <person name="Henrissat B."/>
            <person name="Kuo A."/>
            <person name="Liang C."/>
            <person name="Lipzen A."/>
            <person name="Lutzoni F."/>
            <person name="Magnuson J."/>
            <person name="Mondo S."/>
            <person name="Nolan M."/>
            <person name="Ohm R."/>
            <person name="Pangilinan J."/>
            <person name="Park H.-J."/>
            <person name="Ramirez L."/>
            <person name="Alfaro M."/>
            <person name="Sun H."/>
            <person name="Tritt A."/>
            <person name="Yoshinaga Y."/>
            <person name="Zwiers L.-H."/>
            <person name="Turgeon B."/>
            <person name="Goodwin S."/>
            <person name="Spatafora J."/>
            <person name="Crous P."/>
            <person name="Grigoriev I."/>
        </authorList>
    </citation>
    <scope>NUCLEOTIDE SEQUENCE</scope>
    <source>
        <strain evidence="8">CBS 119687</strain>
    </source>
</reference>
<feature type="compositionally biased region" description="Polar residues" evidence="5">
    <location>
        <begin position="301"/>
        <end position="323"/>
    </location>
</feature>
<evidence type="ECO:0000256" key="2">
    <source>
        <dbReference type="ARBA" id="ARBA00022692"/>
    </source>
</evidence>
<evidence type="ECO:0000256" key="5">
    <source>
        <dbReference type="SAM" id="MobiDB-lite"/>
    </source>
</evidence>
<keyword evidence="9" id="KW-1185">Reference proteome</keyword>
<evidence type="ECO:0000259" key="7">
    <source>
        <dbReference type="Pfam" id="PF17111"/>
    </source>
</evidence>
<feature type="compositionally biased region" description="Basic and acidic residues" evidence="5">
    <location>
        <begin position="738"/>
        <end position="751"/>
    </location>
</feature>
<dbReference type="PANTHER" id="PTHR28293">
    <property type="entry name" value="NUCLEAR RIM PROTEIN 1"/>
    <property type="match status" value="1"/>
</dbReference>
<dbReference type="InterPro" id="IPR031348">
    <property type="entry name" value="PigL_N"/>
</dbReference>
<evidence type="ECO:0000256" key="4">
    <source>
        <dbReference type="ARBA" id="ARBA00023136"/>
    </source>
</evidence>
<organism evidence="8 9">
    <name type="scientific">Dothidotthia symphoricarpi CBS 119687</name>
    <dbReference type="NCBI Taxonomy" id="1392245"/>
    <lineage>
        <taxon>Eukaryota</taxon>
        <taxon>Fungi</taxon>
        <taxon>Dikarya</taxon>
        <taxon>Ascomycota</taxon>
        <taxon>Pezizomycotina</taxon>
        <taxon>Dothideomycetes</taxon>
        <taxon>Pleosporomycetidae</taxon>
        <taxon>Pleosporales</taxon>
        <taxon>Dothidotthiaceae</taxon>
        <taxon>Dothidotthia</taxon>
    </lineage>
</organism>
<feature type="region of interest" description="Disordered" evidence="5">
    <location>
        <begin position="698"/>
        <end position="754"/>
    </location>
</feature>
<dbReference type="GO" id="GO:0043007">
    <property type="term" value="P:maintenance of rDNA"/>
    <property type="evidence" value="ECO:0007669"/>
    <property type="project" value="TreeGrafter"/>
</dbReference>
<evidence type="ECO:0000313" key="9">
    <source>
        <dbReference type="Proteomes" id="UP000799771"/>
    </source>
</evidence>
<feature type="compositionally biased region" description="Basic and acidic residues" evidence="5">
    <location>
        <begin position="375"/>
        <end position="386"/>
    </location>
</feature>
<dbReference type="GeneID" id="54407354"/>
<keyword evidence="2 6" id="KW-0812">Transmembrane</keyword>
<feature type="domain" description="Azaphilone pigments biosynthesis cluster protein L N-terminal" evidence="7">
    <location>
        <begin position="434"/>
        <end position="614"/>
    </location>
</feature>
<comment type="subcellular location">
    <subcellularLocation>
        <location evidence="1">Endomembrane system</location>
        <topology evidence="1">Multi-pass membrane protein</topology>
    </subcellularLocation>
</comment>
<evidence type="ECO:0000256" key="6">
    <source>
        <dbReference type="SAM" id="Phobius"/>
    </source>
</evidence>
<dbReference type="GO" id="GO:0007096">
    <property type="term" value="P:regulation of exit from mitosis"/>
    <property type="evidence" value="ECO:0007669"/>
    <property type="project" value="TreeGrafter"/>
</dbReference>
<dbReference type="Proteomes" id="UP000799771">
    <property type="component" value="Unassembled WGS sequence"/>
</dbReference>
<evidence type="ECO:0000256" key="3">
    <source>
        <dbReference type="ARBA" id="ARBA00022989"/>
    </source>
</evidence>
<dbReference type="PANTHER" id="PTHR28293:SF1">
    <property type="entry name" value="NUCLEAR RIM PROTEIN 1"/>
    <property type="match status" value="1"/>
</dbReference>
<keyword evidence="4 6" id="KW-0472">Membrane</keyword>
<feature type="transmembrane region" description="Helical" evidence="6">
    <location>
        <begin position="20"/>
        <end position="38"/>
    </location>
</feature>
<protein>
    <recommendedName>
        <fullName evidence="7">Azaphilone pigments biosynthesis cluster protein L N-terminal domain-containing protein</fullName>
    </recommendedName>
</protein>
<accession>A0A6A5ZZB3</accession>
<evidence type="ECO:0000313" key="8">
    <source>
        <dbReference type="EMBL" id="KAF2124909.1"/>
    </source>
</evidence>
<feature type="compositionally biased region" description="Polar residues" evidence="5">
    <location>
        <begin position="700"/>
        <end position="717"/>
    </location>
</feature>
<dbReference type="GO" id="GO:0012505">
    <property type="term" value="C:endomembrane system"/>
    <property type="evidence" value="ECO:0007669"/>
    <property type="project" value="UniProtKB-SubCell"/>
</dbReference>
<keyword evidence="3 6" id="KW-1133">Transmembrane helix</keyword>
<dbReference type="RefSeq" id="XP_033519302.1">
    <property type="nucleotide sequence ID" value="XM_033666922.1"/>
</dbReference>